<dbReference type="Proteomes" id="UP000001805">
    <property type="component" value="Chromosome 3, Linkage Group III"/>
</dbReference>
<dbReference type="VEuPathDB" id="FungiDB:NCU07847"/>
<name>Q7SBW1_NEUCR</name>
<proteinExistence type="predicted"/>
<reference evidence="1 2" key="1">
    <citation type="journal article" date="2003" name="Nature">
        <title>The genome sequence of the filamentous fungus Neurospora crassa.</title>
        <authorList>
            <person name="Galagan J.E."/>
            <person name="Calvo S.E."/>
            <person name="Borkovich K.A."/>
            <person name="Selker E.U."/>
            <person name="Read N.D."/>
            <person name="Jaffe D."/>
            <person name="FitzHugh W."/>
            <person name="Ma L.J."/>
            <person name="Smirnov S."/>
            <person name="Purcell S."/>
            <person name="Rehman B."/>
            <person name="Elkins T."/>
            <person name="Engels R."/>
            <person name="Wang S."/>
            <person name="Nielsen C.B."/>
            <person name="Butler J."/>
            <person name="Endrizzi M."/>
            <person name="Qui D."/>
            <person name="Ianakiev P."/>
            <person name="Bell-Pedersen D."/>
            <person name="Nelson M.A."/>
            <person name="Werner-Washburne M."/>
            <person name="Selitrennikoff C.P."/>
            <person name="Kinsey J.A."/>
            <person name="Braun E.L."/>
            <person name="Zelter A."/>
            <person name="Schulte U."/>
            <person name="Kothe G.O."/>
            <person name="Jedd G."/>
            <person name="Mewes W."/>
            <person name="Staben C."/>
            <person name="Marcotte E."/>
            <person name="Greenberg D."/>
            <person name="Roy A."/>
            <person name="Foley K."/>
            <person name="Naylor J."/>
            <person name="Stange-Thomann N."/>
            <person name="Barrett R."/>
            <person name="Gnerre S."/>
            <person name="Kamal M."/>
            <person name="Kamvysselis M."/>
            <person name="Mauceli E."/>
            <person name="Bielke C."/>
            <person name="Rudd S."/>
            <person name="Frishman D."/>
            <person name="Krystofova S."/>
            <person name="Rasmussen C."/>
            <person name="Metzenberg R.L."/>
            <person name="Perkins D.D."/>
            <person name="Kroken S."/>
            <person name="Cogoni C."/>
            <person name="Macino G."/>
            <person name="Catcheside D."/>
            <person name="Li W."/>
            <person name="Pratt R.J."/>
            <person name="Osmani S.A."/>
            <person name="DeSouza C.P."/>
            <person name="Glass L."/>
            <person name="Orbach M.J."/>
            <person name="Berglund J.A."/>
            <person name="Voelker R."/>
            <person name="Yarden O."/>
            <person name="Plamann M."/>
            <person name="Seiler S."/>
            <person name="Dunlap J."/>
            <person name="Radford A."/>
            <person name="Aramayo R."/>
            <person name="Natvig D.O."/>
            <person name="Alex L.A."/>
            <person name="Mannhaupt G."/>
            <person name="Ebbole D.J."/>
            <person name="Freitag M."/>
            <person name="Paulsen I."/>
            <person name="Sachs M.S."/>
            <person name="Lander E.S."/>
            <person name="Nusbaum C."/>
            <person name="Birren B."/>
        </authorList>
    </citation>
    <scope>NUCLEOTIDE SEQUENCE [LARGE SCALE GENOMIC DNA]</scope>
    <source>
        <strain evidence="2">ATCC 24698 / 74-OR23-1A / CBS 708.71 / DSM 1257 / FGSC 987</strain>
    </source>
</reference>
<protein>
    <submittedName>
        <fullName evidence="1">Uncharacterized protein</fullName>
    </submittedName>
</protein>
<keyword evidence="2" id="KW-1185">Reference proteome</keyword>
<dbReference type="EMBL" id="CM002238">
    <property type="protein sequence ID" value="EAA33872.1"/>
    <property type="molecule type" value="Genomic_DNA"/>
</dbReference>
<sequence length="82" mass="9172">MVRKGRLSGIRNDPMPTYDRYSGLAFWSFWAKKVGFWCFETIQNFQLGAGNSGIHKLTGVEVYLMVTASRPSAGGPEKLVSR</sequence>
<dbReference type="RefSeq" id="XP_963108.1">
    <property type="nucleotide sequence ID" value="XM_958015.1"/>
</dbReference>
<gene>
    <name evidence="1" type="ORF">NCU07847</name>
</gene>
<accession>Q7SBW1</accession>
<dbReference type="PaxDb" id="5141-EFNCRP00000007491"/>
<evidence type="ECO:0000313" key="2">
    <source>
        <dbReference type="Proteomes" id="UP000001805"/>
    </source>
</evidence>
<dbReference type="InParanoid" id="Q7SBW1"/>
<dbReference type="KEGG" id="ncr:NCU07847"/>
<evidence type="ECO:0000313" key="1">
    <source>
        <dbReference type="EMBL" id="EAA33872.1"/>
    </source>
</evidence>
<organism evidence="1 2">
    <name type="scientific">Neurospora crassa (strain ATCC 24698 / 74-OR23-1A / CBS 708.71 / DSM 1257 / FGSC 987)</name>
    <dbReference type="NCBI Taxonomy" id="367110"/>
    <lineage>
        <taxon>Eukaryota</taxon>
        <taxon>Fungi</taxon>
        <taxon>Dikarya</taxon>
        <taxon>Ascomycota</taxon>
        <taxon>Pezizomycotina</taxon>
        <taxon>Sordariomycetes</taxon>
        <taxon>Sordariomycetidae</taxon>
        <taxon>Sordariales</taxon>
        <taxon>Sordariaceae</taxon>
        <taxon>Neurospora</taxon>
    </lineage>
</organism>
<dbReference type="AlphaFoldDB" id="Q7SBW1"/>
<dbReference type="HOGENOM" id="CLU_2558829_0_0_1"/>
<dbReference type="GeneID" id="3879272"/>